<proteinExistence type="predicted"/>
<accession>A0ABP7V472</accession>
<name>A0ABP7V472_9BACI</name>
<dbReference type="Pfam" id="PF02810">
    <property type="entry name" value="SEC-C"/>
    <property type="match status" value="1"/>
</dbReference>
<organism evidence="1 2">
    <name type="scientific">Amphibacillus indicireducens</name>
    <dbReference type="NCBI Taxonomy" id="1076330"/>
    <lineage>
        <taxon>Bacteria</taxon>
        <taxon>Bacillati</taxon>
        <taxon>Bacillota</taxon>
        <taxon>Bacilli</taxon>
        <taxon>Bacillales</taxon>
        <taxon>Bacillaceae</taxon>
        <taxon>Amphibacillus</taxon>
    </lineage>
</organism>
<dbReference type="RefSeq" id="WP_344909647.1">
    <property type="nucleotide sequence ID" value="NZ_BAABDL010000014.1"/>
</dbReference>
<gene>
    <name evidence="1" type="ORF">GCM10022410_02870</name>
</gene>
<comment type="caution">
    <text evidence="1">The sequence shown here is derived from an EMBL/GenBank/DDBJ whole genome shotgun (WGS) entry which is preliminary data.</text>
</comment>
<dbReference type="SUPFAM" id="SSF103642">
    <property type="entry name" value="Sec-C motif"/>
    <property type="match status" value="1"/>
</dbReference>
<dbReference type="Proteomes" id="UP001501734">
    <property type="component" value="Unassembled WGS sequence"/>
</dbReference>
<evidence type="ECO:0000313" key="2">
    <source>
        <dbReference type="Proteomes" id="UP001501734"/>
    </source>
</evidence>
<keyword evidence="2" id="KW-1185">Reference proteome</keyword>
<evidence type="ECO:0000313" key="1">
    <source>
        <dbReference type="EMBL" id="GAA4059114.1"/>
    </source>
</evidence>
<dbReference type="EMBL" id="BAABDL010000014">
    <property type="protein sequence ID" value="GAA4059114.1"/>
    <property type="molecule type" value="Genomic_DNA"/>
</dbReference>
<dbReference type="Gene3D" id="3.10.450.50">
    <property type="match status" value="1"/>
</dbReference>
<evidence type="ECO:0008006" key="3">
    <source>
        <dbReference type="Google" id="ProtNLM"/>
    </source>
</evidence>
<protein>
    <recommendedName>
        <fullName evidence="3">SEC-C motif-containing protein</fullName>
    </recommendedName>
</protein>
<sequence length="250" mass="29086">MELLREYVGALVNLYGMFHKEKLLEIYNEQNEEQISMGDIEALMVDESVMVPGTFAYPYGDYFAHEVIAMYDEFDEWFRKKGDKPYYVPNKAELLRYVDDFYFEKSKAYRNLYSYVGENFISNNTEELKDVCEQVFDNCHLNFDLQYTLNDLVRMGVKFSSEKQMKEVVDLIIDLSNNVRLWENNGHTPNEIALVFGRPNLSPVIEGSSVARGENVIDFAERKKQNVGRNDPCPCGSEKKYKKCCLGKDL</sequence>
<reference evidence="2" key="1">
    <citation type="journal article" date="2019" name="Int. J. Syst. Evol. Microbiol.">
        <title>The Global Catalogue of Microorganisms (GCM) 10K type strain sequencing project: providing services to taxonomists for standard genome sequencing and annotation.</title>
        <authorList>
            <consortium name="The Broad Institute Genomics Platform"/>
            <consortium name="The Broad Institute Genome Sequencing Center for Infectious Disease"/>
            <person name="Wu L."/>
            <person name="Ma J."/>
        </authorList>
    </citation>
    <scope>NUCLEOTIDE SEQUENCE [LARGE SCALE GENOMIC DNA]</scope>
    <source>
        <strain evidence="2">JCM 17250</strain>
    </source>
</reference>
<dbReference type="InterPro" id="IPR004027">
    <property type="entry name" value="SEC_C_motif"/>
</dbReference>